<evidence type="ECO:0000313" key="1">
    <source>
        <dbReference type="EMBL" id="CAL0331238.1"/>
    </source>
</evidence>
<dbReference type="AlphaFoldDB" id="A0AAV1YBD1"/>
<dbReference type="Proteomes" id="UP001497480">
    <property type="component" value="Unassembled WGS sequence"/>
</dbReference>
<sequence length="78" mass="9270">MSFISFNSCSLNHSNIFINTNWSYHCWNRYLAITTLRRHSSSVCRTYSHFITDDFLDLEISYNTEVNGVMRKTMIHDI</sequence>
<keyword evidence="2" id="KW-1185">Reference proteome</keyword>
<dbReference type="EMBL" id="CAXHTB010000023">
    <property type="protein sequence ID" value="CAL0331238.1"/>
    <property type="molecule type" value="Genomic_DNA"/>
</dbReference>
<name>A0AAV1YBD1_LUPLU</name>
<proteinExistence type="predicted"/>
<comment type="caution">
    <text evidence="1">The sequence shown here is derived from an EMBL/GenBank/DDBJ whole genome shotgun (WGS) entry which is preliminary data.</text>
</comment>
<gene>
    <name evidence="1" type="ORF">LLUT_LOCUS32298</name>
</gene>
<accession>A0AAV1YBD1</accession>
<evidence type="ECO:0000313" key="2">
    <source>
        <dbReference type="Proteomes" id="UP001497480"/>
    </source>
</evidence>
<organism evidence="1 2">
    <name type="scientific">Lupinus luteus</name>
    <name type="common">European yellow lupine</name>
    <dbReference type="NCBI Taxonomy" id="3873"/>
    <lineage>
        <taxon>Eukaryota</taxon>
        <taxon>Viridiplantae</taxon>
        <taxon>Streptophyta</taxon>
        <taxon>Embryophyta</taxon>
        <taxon>Tracheophyta</taxon>
        <taxon>Spermatophyta</taxon>
        <taxon>Magnoliopsida</taxon>
        <taxon>eudicotyledons</taxon>
        <taxon>Gunneridae</taxon>
        <taxon>Pentapetalae</taxon>
        <taxon>rosids</taxon>
        <taxon>fabids</taxon>
        <taxon>Fabales</taxon>
        <taxon>Fabaceae</taxon>
        <taxon>Papilionoideae</taxon>
        <taxon>50 kb inversion clade</taxon>
        <taxon>genistoids sensu lato</taxon>
        <taxon>core genistoids</taxon>
        <taxon>Genisteae</taxon>
        <taxon>Lupinus</taxon>
    </lineage>
</organism>
<reference evidence="1 2" key="1">
    <citation type="submission" date="2024-03" db="EMBL/GenBank/DDBJ databases">
        <authorList>
            <person name="Martinez-Hernandez J."/>
        </authorList>
    </citation>
    <scope>NUCLEOTIDE SEQUENCE [LARGE SCALE GENOMIC DNA]</scope>
</reference>
<protein>
    <submittedName>
        <fullName evidence="1">Uncharacterized protein</fullName>
    </submittedName>
</protein>